<dbReference type="RefSeq" id="WP_177227105.1">
    <property type="nucleotide sequence ID" value="NZ_FOZK01000001.1"/>
</dbReference>
<organism evidence="1 2">
    <name type="scientific">Halomicrobium zhouii</name>
    <dbReference type="NCBI Taxonomy" id="767519"/>
    <lineage>
        <taxon>Archaea</taxon>
        <taxon>Methanobacteriati</taxon>
        <taxon>Methanobacteriota</taxon>
        <taxon>Stenosarchaea group</taxon>
        <taxon>Halobacteria</taxon>
        <taxon>Halobacteriales</taxon>
        <taxon>Haloarculaceae</taxon>
        <taxon>Halomicrobium</taxon>
    </lineage>
</organism>
<dbReference type="Proteomes" id="UP000199062">
    <property type="component" value="Unassembled WGS sequence"/>
</dbReference>
<dbReference type="Pfam" id="PF13384">
    <property type="entry name" value="HTH_23"/>
    <property type="match status" value="1"/>
</dbReference>
<evidence type="ECO:0000313" key="1">
    <source>
        <dbReference type="EMBL" id="SFR87433.1"/>
    </source>
</evidence>
<dbReference type="GO" id="GO:0003677">
    <property type="term" value="F:DNA binding"/>
    <property type="evidence" value="ECO:0007669"/>
    <property type="project" value="UniProtKB-KW"/>
</dbReference>
<protein>
    <submittedName>
        <fullName evidence="1">Homeodomain-like domain-containing protein</fullName>
    </submittedName>
</protein>
<proteinExistence type="predicted"/>
<evidence type="ECO:0000313" key="2">
    <source>
        <dbReference type="Proteomes" id="UP000199062"/>
    </source>
</evidence>
<reference evidence="1 2" key="1">
    <citation type="submission" date="2016-10" db="EMBL/GenBank/DDBJ databases">
        <authorList>
            <person name="de Groot N.N."/>
        </authorList>
    </citation>
    <scope>NUCLEOTIDE SEQUENCE [LARGE SCALE GENOMIC DNA]</scope>
    <source>
        <strain evidence="1 2">CGMCC 1.10457</strain>
    </source>
</reference>
<name>A0A1I6K859_9EURY</name>
<keyword evidence="1" id="KW-0238">DNA-binding</keyword>
<dbReference type="EMBL" id="FOZK01000001">
    <property type="protein sequence ID" value="SFR87433.1"/>
    <property type="molecule type" value="Genomic_DNA"/>
</dbReference>
<keyword evidence="2" id="KW-1185">Reference proteome</keyword>
<sequence length="226" mass="25805">MMEYVDDTAAKIVLAASDGDSIRRIAQKIDGTYSWVYSWIERLEDVGIVERNDGVFVTSPDVREGYAQLVAAISRQTPPTVAEAYVVPHFAQMPFAYTKIDAVYVWTHGGYQIARGDDAYPVFIRVRETDIERWESFFDRYDVPTTVSERDDSVIDDTSGSIYYSLQPTTESIDQEWVDGSPAIPLSETIEYMEAYRWNFEPALQMIADEYDIDIDVDRPEYAGPE</sequence>
<keyword evidence="1" id="KW-0371">Homeobox</keyword>
<gene>
    <name evidence="1" type="ORF">SAMN05216559_0353</name>
</gene>
<accession>A0A1I6K859</accession>
<dbReference type="AlphaFoldDB" id="A0A1I6K859"/>